<organism evidence="2">
    <name type="scientific">Guillardia theta (strain CCMP2712)</name>
    <name type="common">Cryptophyte</name>
    <dbReference type="NCBI Taxonomy" id="905079"/>
    <lineage>
        <taxon>Eukaryota</taxon>
        <taxon>Cryptophyceae</taxon>
        <taxon>Pyrenomonadales</taxon>
        <taxon>Geminigeraceae</taxon>
        <taxon>Guillardia</taxon>
    </lineage>
</organism>
<reference evidence="3" key="3">
    <citation type="submission" date="2016-03" db="UniProtKB">
        <authorList>
            <consortium name="EnsemblProtists"/>
        </authorList>
    </citation>
    <scope>IDENTIFICATION</scope>
</reference>
<dbReference type="SUPFAM" id="SSF50022">
    <property type="entry name" value="ISP domain"/>
    <property type="match status" value="1"/>
</dbReference>
<protein>
    <submittedName>
        <fullName evidence="2 3">Uncharacterized protein</fullName>
    </submittedName>
</protein>
<dbReference type="AlphaFoldDB" id="L1JTE0"/>
<dbReference type="Gene3D" id="2.102.10.10">
    <property type="entry name" value="Rieske [2Fe-2S] iron-sulphur domain"/>
    <property type="match status" value="1"/>
</dbReference>
<dbReference type="Proteomes" id="UP000011087">
    <property type="component" value="Unassembled WGS sequence"/>
</dbReference>
<dbReference type="EnsemblProtists" id="EKX51465">
    <property type="protein sequence ID" value="EKX51465"/>
    <property type="gene ID" value="GUITHDRAFT_102732"/>
</dbReference>
<evidence type="ECO:0000313" key="2">
    <source>
        <dbReference type="EMBL" id="EKX51465.1"/>
    </source>
</evidence>
<accession>L1JTE0</accession>
<reference evidence="4" key="2">
    <citation type="submission" date="2012-11" db="EMBL/GenBank/DDBJ databases">
        <authorList>
            <person name="Kuo A."/>
            <person name="Curtis B.A."/>
            <person name="Tanifuji G."/>
            <person name="Burki F."/>
            <person name="Gruber A."/>
            <person name="Irimia M."/>
            <person name="Maruyama S."/>
            <person name="Arias M.C."/>
            <person name="Ball S.G."/>
            <person name="Gile G.H."/>
            <person name="Hirakawa Y."/>
            <person name="Hopkins J.F."/>
            <person name="Rensing S.A."/>
            <person name="Schmutz J."/>
            <person name="Symeonidi A."/>
            <person name="Elias M."/>
            <person name="Eveleigh R.J."/>
            <person name="Herman E.K."/>
            <person name="Klute M.J."/>
            <person name="Nakayama T."/>
            <person name="Obornik M."/>
            <person name="Reyes-Prieto A."/>
            <person name="Armbrust E.V."/>
            <person name="Aves S.J."/>
            <person name="Beiko R.G."/>
            <person name="Coutinho P."/>
            <person name="Dacks J.B."/>
            <person name="Durnford D.G."/>
            <person name="Fast N.M."/>
            <person name="Green B.R."/>
            <person name="Grisdale C."/>
            <person name="Hempe F."/>
            <person name="Henrissat B."/>
            <person name="Hoppner M.P."/>
            <person name="Ishida K.-I."/>
            <person name="Kim E."/>
            <person name="Koreny L."/>
            <person name="Kroth P.G."/>
            <person name="Liu Y."/>
            <person name="Malik S.-B."/>
            <person name="Maier U.G."/>
            <person name="McRose D."/>
            <person name="Mock T."/>
            <person name="Neilson J.A."/>
            <person name="Onodera N.T."/>
            <person name="Poole A.M."/>
            <person name="Pritham E.J."/>
            <person name="Richards T.A."/>
            <person name="Rocap G."/>
            <person name="Roy S.W."/>
            <person name="Sarai C."/>
            <person name="Schaack S."/>
            <person name="Shirato S."/>
            <person name="Slamovits C.H."/>
            <person name="Spencer D.F."/>
            <person name="Suzuki S."/>
            <person name="Worden A.Z."/>
            <person name="Zauner S."/>
            <person name="Barry K."/>
            <person name="Bell C."/>
            <person name="Bharti A.K."/>
            <person name="Crow J.A."/>
            <person name="Grimwood J."/>
            <person name="Kramer R."/>
            <person name="Lindquist E."/>
            <person name="Lucas S."/>
            <person name="Salamov A."/>
            <person name="McFadden G.I."/>
            <person name="Lane C.E."/>
            <person name="Keeling P.J."/>
            <person name="Gray M.W."/>
            <person name="Grigoriev I.V."/>
            <person name="Archibald J.M."/>
        </authorList>
    </citation>
    <scope>NUCLEOTIDE SEQUENCE</scope>
    <source>
        <strain evidence="4">CCMP2712</strain>
    </source>
</reference>
<sequence>MAVRHRRSTCPSSNRLKMQADESSEETAAETPSNRAARRQAVRYSKKNSDGSAKVTNQALGGVRMNKPMKERVAPELIEVGQVADIPEEEFGRKAVEVSVAEGVPKKPMMLMRYGNRIMASDPVCTRCKFPLLRAPVSKEEISCQTCGAVYSLPTGEVAPEQKGTFLSVLFSRTPLTRLGVYATLVKNGKVFIGLAPQKAEE</sequence>
<name>L1JTE0_GUITC</name>
<evidence type="ECO:0000313" key="4">
    <source>
        <dbReference type="Proteomes" id="UP000011087"/>
    </source>
</evidence>
<gene>
    <name evidence="2" type="ORF">GUITHDRAFT_102732</name>
</gene>
<dbReference type="GO" id="GO:0051537">
    <property type="term" value="F:2 iron, 2 sulfur cluster binding"/>
    <property type="evidence" value="ECO:0007669"/>
    <property type="project" value="InterPro"/>
</dbReference>
<evidence type="ECO:0000256" key="1">
    <source>
        <dbReference type="SAM" id="MobiDB-lite"/>
    </source>
</evidence>
<dbReference type="EMBL" id="JH992975">
    <property type="protein sequence ID" value="EKX51465.1"/>
    <property type="molecule type" value="Genomic_DNA"/>
</dbReference>
<feature type="region of interest" description="Disordered" evidence="1">
    <location>
        <begin position="1"/>
        <end position="37"/>
    </location>
</feature>
<dbReference type="RefSeq" id="XP_005838445.1">
    <property type="nucleotide sequence ID" value="XM_005838388.1"/>
</dbReference>
<dbReference type="KEGG" id="gtt:GUITHDRAFT_102732"/>
<keyword evidence="4" id="KW-1185">Reference proteome</keyword>
<dbReference type="InterPro" id="IPR036922">
    <property type="entry name" value="Rieske_2Fe-2S_sf"/>
</dbReference>
<reference evidence="2 4" key="1">
    <citation type="journal article" date="2012" name="Nature">
        <title>Algal genomes reveal evolutionary mosaicism and the fate of nucleomorphs.</title>
        <authorList>
            <consortium name="DOE Joint Genome Institute"/>
            <person name="Curtis B.A."/>
            <person name="Tanifuji G."/>
            <person name="Burki F."/>
            <person name="Gruber A."/>
            <person name="Irimia M."/>
            <person name="Maruyama S."/>
            <person name="Arias M.C."/>
            <person name="Ball S.G."/>
            <person name="Gile G.H."/>
            <person name="Hirakawa Y."/>
            <person name="Hopkins J.F."/>
            <person name="Kuo A."/>
            <person name="Rensing S.A."/>
            <person name="Schmutz J."/>
            <person name="Symeonidi A."/>
            <person name="Elias M."/>
            <person name="Eveleigh R.J."/>
            <person name="Herman E.K."/>
            <person name="Klute M.J."/>
            <person name="Nakayama T."/>
            <person name="Obornik M."/>
            <person name="Reyes-Prieto A."/>
            <person name="Armbrust E.V."/>
            <person name="Aves S.J."/>
            <person name="Beiko R.G."/>
            <person name="Coutinho P."/>
            <person name="Dacks J.B."/>
            <person name="Durnford D.G."/>
            <person name="Fast N.M."/>
            <person name="Green B.R."/>
            <person name="Grisdale C.J."/>
            <person name="Hempel F."/>
            <person name="Henrissat B."/>
            <person name="Hoppner M.P."/>
            <person name="Ishida K."/>
            <person name="Kim E."/>
            <person name="Koreny L."/>
            <person name="Kroth P.G."/>
            <person name="Liu Y."/>
            <person name="Malik S.B."/>
            <person name="Maier U.G."/>
            <person name="McRose D."/>
            <person name="Mock T."/>
            <person name="Neilson J.A."/>
            <person name="Onodera N.T."/>
            <person name="Poole A.M."/>
            <person name="Pritham E.J."/>
            <person name="Richards T.A."/>
            <person name="Rocap G."/>
            <person name="Roy S.W."/>
            <person name="Sarai C."/>
            <person name="Schaack S."/>
            <person name="Shirato S."/>
            <person name="Slamovits C.H."/>
            <person name="Spencer D.F."/>
            <person name="Suzuki S."/>
            <person name="Worden A.Z."/>
            <person name="Zauner S."/>
            <person name="Barry K."/>
            <person name="Bell C."/>
            <person name="Bharti A.K."/>
            <person name="Crow J.A."/>
            <person name="Grimwood J."/>
            <person name="Kramer R."/>
            <person name="Lindquist E."/>
            <person name="Lucas S."/>
            <person name="Salamov A."/>
            <person name="McFadden G.I."/>
            <person name="Lane C.E."/>
            <person name="Keeling P.J."/>
            <person name="Gray M.W."/>
            <person name="Grigoriev I.V."/>
            <person name="Archibald J.M."/>
        </authorList>
    </citation>
    <scope>NUCLEOTIDE SEQUENCE</scope>
    <source>
        <strain evidence="2 4">CCMP2712</strain>
    </source>
</reference>
<dbReference type="PaxDb" id="55529-EKX51465"/>
<proteinExistence type="predicted"/>
<evidence type="ECO:0000313" key="3">
    <source>
        <dbReference type="EnsemblProtists" id="EKX51465"/>
    </source>
</evidence>
<dbReference type="HOGENOM" id="CLU_1356917_0_0_1"/>
<dbReference type="GeneID" id="17308126"/>